<dbReference type="InterPro" id="IPR052702">
    <property type="entry name" value="MscS-like_channel"/>
</dbReference>
<feature type="region of interest" description="Disordered" evidence="8">
    <location>
        <begin position="90"/>
        <end position="111"/>
    </location>
</feature>
<keyword evidence="7" id="KW-0175">Coiled coil</keyword>
<dbReference type="SUPFAM" id="SSF82689">
    <property type="entry name" value="Mechanosensitive channel protein MscS (YggB), C-terminal domain"/>
    <property type="match status" value="1"/>
</dbReference>
<dbReference type="Gene3D" id="1.10.287.1260">
    <property type="match status" value="1"/>
</dbReference>
<feature type="domain" description="Mechanosensitive ion channel MscS C-terminal" evidence="13">
    <location>
        <begin position="996"/>
        <end position="1077"/>
    </location>
</feature>
<dbReference type="InterPro" id="IPR006685">
    <property type="entry name" value="MscS_channel_2nd"/>
</dbReference>
<feature type="transmembrane region" description="Helical" evidence="9">
    <location>
        <begin position="702"/>
        <end position="723"/>
    </location>
</feature>
<dbReference type="PANTHER" id="PTHR30347">
    <property type="entry name" value="POTASSIUM CHANNEL RELATED"/>
    <property type="match status" value="1"/>
</dbReference>
<feature type="transmembrane region" description="Helical" evidence="9">
    <location>
        <begin position="481"/>
        <end position="501"/>
    </location>
</feature>
<keyword evidence="6 9" id="KW-0472">Membrane</keyword>
<feature type="domain" description="Mechanosensitive ion channel inner membrane" evidence="11">
    <location>
        <begin position="483"/>
        <end position="819"/>
    </location>
</feature>
<feature type="domain" description="Mechanosensitive ion channel transmembrane helices 2/3" evidence="14">
    <location>
        <begin position="880"/>
        <end position="920"/>
    </location>
</feature>
<dbReference type="Pfam" id="PF12795">
    <property type="entry name" value="MscS_porin"/>
    <property type="match status" value="1"/>
</dbReference>
<dbReference type="Gene3D" id="2.30.30.60">
    <property type="match status" value="1"/>
</dbReference>
<feature type="transmembrane region" description="Helical" evidence="9">
    <location>
        <begin position="522"/>
        <end position="544"/>
    </location>
</feature>
<feature type="domain" description="Mechanosensitive ion channel MscS" evidence="10">
    <location>
        <begin position="923"/>
        <end position="988"/>
    </location>
</feature>
<protein>
    <submittedName>
        <fullName evidence="15">Potassium efflux system KefA protein / Small-conductance mechanosensitive channel</fullName>
    </submittedName>
</protein>
<dbReference type="PANTHER" id="PTHR30347:SF9">
    <property type="entry name" value="MINICONDUCTANCE MECHANOSENSITIVE CHANNEL MSCM"/>
    <property type="match status" value="1"/>
</dbReference>
<dbReference type="SUPFAM" id="SSF50182">
    <property type="entry name" value="Sm-like ribonucleoproteins"/>
    <property type="match status" value="1"/>
</dbReference>
<dbReference type="KEGG" id="ete:ETEE_2097"/>
<accession>A0A076LL00</accession>
<evidence type="ECO:0000256" key="6">
    <source>
        <dbReference type="ARBA" id="ARBA00023136"/>
    </source>
</evidence>
<evidence type="ECO:0000259" key="12">
    <source>
        <dbReference type="Pfam" id="PF12795"/>
    </source>
</evidence>
<keyword evidence="5 9" id="KW-1133">Transmembrane helix</keyword>
<evidence type="ECO:0000259" key="11">
    <source>
        <dbReference type="Pfam" id="PF12794"/>
    </source>
</evidence>
<dbReference type="Pfam" id="PF12794">
    <property type="entry name" value="MscS_TM"/>
    <property type="match status" value="1"/>
</dbReference>
<dbReference type="RefSeq" id="WP_034162953.1">
    <property type="nucleotide sequence ID" value="NZ_CP006664.1"/>
</dbReference>
<keyword evidence="4 9" id="KW-0812">Transmembrane</keyword>
<feature type="transmembrane region" description="Helical" evidence="9">
    <location>
        <begin position="874"/>
        <end position="895"/>
    </location>
</feature>
<dbReference type="InterPro" id="IPR023408">
    <property type="entry name" value="MscS_beta-dom_sf"/>
</dbReference>
<evidence type="ECO:0000256" key="4">
    <source>
        <dbReference type="ARBA" id="ARBA00022692"/>
    </source>
</evidence>
<dbReference type="GO" id="GO:0008381">
    <property type="term" value="F:mechanosensitive monoatomic ion channel activity"/>
    <property type="evidence" value="ECO:0007669"/>
    <property type="project" value="UniProtKB-ARBA"/>
</dbReference>
<dbReference type="Gene3D" id="3.30.70.100">
    <property type="match status" value="1"/>
</dbReference>
<evidence type="ECO:0000313" key="16">
    <source>
        <dbReference type="Proteomes" id="UP000028681"/>
    </source>
</evidence>
<dbReference type="InterPro" id="IPR049278">
    <property type="entry name" value="MS_channel_C"/>
</dbReference>
<sequence>MRQILQRILLNGLLLLLLPGLAQATLNERQLALDLKQAEAAKSAPAQAETVDALQSALGWIDEAKASAQRTQQYRKAISDFPRLTRELRQQLSDESQPPAPAAQPPSADAEQRMLQISSQLLEVARQLQQEQDRARDISDSLSQVAQKQAATRKALSEAERRLQALTVTETALSQAQSAQLQAEVTARKAQVDELELEQLSANNRQELIRLQSEVLSRRHERLDLQLQGLRNSLNSQRQRDAEEALERTRRLVEQSDNLPRSIVEQLTINQTLSRDLNHQAQRLDDIAGRQRTIAGQTQQVRQALNTLREQAQWLSVSPALGETLRDRLARLPEMPKPQQLDSDMARLRVQRLRYETLLDKLAPASEYRQNDGEPLSAAQQRLLAPQLATQRELLNSLLSGCDSQILELTKLKVANTQLIEALTEVREATHRYLFWAADIDPVGLGYLLTTLRALDRLLSLDTLSQLSQAAMMMLTDRTTLLPLCAALLLVGFSVYSRRYYSAFLARAAGRVGKVNQDHISLTLRTLLWSILVALPLPVLWAAVGYGLSNAWPYPVAVAIGEGVSAALPVLWAFMISAAFSRDSGLFIVHFGWGERQVRRAMRYYRMSIWLIVPLLMAVVTFNNLADRSFTATLGRACFIMLCLALLLLTTSLRRAGIPLYLNRAGSGENLLNHLLWGGLLCAPAAAILAALLGYLSSAQVLLARLETSVAIWFCLLMVYSVIRRWMLIQRRRIAFERAKQRRAERLEKRSRHDEDGLHSAGVKGSQEAEESVVDLDAISDRSLRLVRSILTMIALVSLIWLWSELHSAFSFLENIRLWDVTASSAGGETLQPITLGAVLIAVLVILVTIQLVKNLPALLELGLLQHLELSPGTGYAITTITKYLLMIVGGLIGFSLLGIEWSKLQWLVAALTVGLGFGLGEIFGNFISGLIILFEKPIRIGDTVTIRDLTGTITRINTRATTISDWDRKEIIVPNKAFIMEQFINWSLSDPITRVVLTVPAEASANSQRVTELLLQAAGQCSLVLATPAPEAYLVDIQQGIQIFELRIYASEMAHRMPLRHELHQLILAAYRQHDLVLPFPPIQIGSDSLRQARAGQRRGFSAGGV</sequence>
<evidence type="ECO:0000259" key="10">
    <source>
        <dbReference type="Pfam" id="PF00924"/>
    </source>
</evidence>
<evidence type="ECO:0000256" key="5">
    <source>
        <dbReference type="ARBA" id="ARBA00022989"/>
    </source>
</evidence>
<dbReference type="HOGENOM" id="CLU_007829_2_0_6"/>
<keyword evidence="3" id="KW-1003">Cell membrane</keyword>
<comment type="similarity">
    <text evidence="2">Belongs to the MscS (TC 1.A.23) family.</text>
</comment>
<feature type="transmembrane region" description="Helical" evidence="9">
    <location>
        <begin position="674"/>
        <end position="696"/>
    </location>
</feature>
<feature type="domain" description="Mechanosensitive ion channel MscS porin" evidence="12">
    <location>
        <begin position="35"/>
        <end position="261"/>
    </location>
</feature>
<dbReference type="SUPFAM" id="SSF82861">
    <property type="entry name" value="Mechanosensitive channel protein MscS (YggB), transmembrane region"/>
    <property type="match status" value="1"/>
</dbReference>
<gene>
    <name evidence="15" type="ORF">ETEE_2097</name>
</gene>
<evidence type="ECO:0000256" key="2">
    <source>
        <dbReference type="ARBA" id="ARBA00008017"/>
    </source>
</evidence>
<evidence type="ECO:0000313" key="15">
    <source>
        <dbReference type="EMBL" id="AIJ08541.1"/>
    </source>
</evidence>
<dbReference type="InterPro" id="IPR049142">
    <property type="entry name" value="MS_channel_1st"/>
</dbReference>
<dbReference type="Proteomes" id="UP000028681">
    <property type="component" value="Chromosome"/>
</dbReference>
<evidence type="ECO:0000256" key="1">
    <source>
        <dbReference type="ARBA" id="ARBA00004651"/>
    </source>
</evidence>
<dbReference type="NCBIfam" id="NF008180">
    <property type="entry name" value="PRK10929.1"/>
    <property type="match status" value="1"/>
</dbReference>
<dbReference type="GO" id="GO:0005886">
    <property type="term" value="C:plasma membrane"/>
    <property type="evidence" value="ECO:0007669"/>
    <property type="project" value="UniProtKB-SubCell"/>
</dbReference>
<evidence type="ECO:0000256" key="3">
    <source>
        <dbReference type="ARBA" id="ARBA00022475"/>
    </source>
</evidence>
<feature type="compositionally biased region" description="Basic and acidic residues" evidence="8">
    <location>
        <begin position="747"/>
        <end position="758"/>
    </location>
</feature>
<feature type="coiled-coil region" evidence="7">
    <location>
        <begin position="178"/>
        <end position="240"/>
    </location>
</feature>
<dbReference type="EMBL" id="CP006664">
    <property type="protein sequence ID" value="AIJ08541.1"/>
    <property type="molecule type" value="Genomic_DNA"/>
</dbReference>
<dbReference type="InterPro" id="IPR011066">
    <property type="entry name" value="MscS_channel_C_sf"/>
</dbReference>
<feature type="transmembrane region" description="Helical" evidence="9">
    <location>
        <begin position="834"/>
        <end position="853"/>
    </location>
</feature>
<dbReference type="InterPro" id="IPR010920">
    <property type="entry name" value="LSM_dom_sf"/>
</dbReference>
<evidence type="ECO:0000256" key="9">
    <source>
        <dbReference type="SAM" id="Phobius"/>
    </source>
</evidence>
<reference evidence="15 16" key="1">
    <citation type="journal article" date="2012" name="PLoS ONE">
        <title>Edwardsiella comparative phylogenomics reveal the new intra/inter-species taxonomic relationships, virulence evolution and niche adaptation mechanisms.</title>
        <authorList>
            <person name="Yang M."/>
            <person name="Lv Y."/>
            <person name="Xiao J."/>
            <person name="Wu H."/>
            <person name="Zheng H."/>
            <person name="Liu Q."/>
            <person name="Zhang Y."/>
            <person name="Wang Q."/>
        </authorList>
    </citation>
    <scope>NUCLEOTIDE SEQUENCE [LARGE SCALE GENOMIC DNA]</scope>
    <source>
        <strain evidence="16">080813</strain>
    </source>
</reference>
<feature type="transmembrane region" description="Helical" evidence="9">
    <location>
        <begin position="786"/>
        <end position="804"/>
    </location>
</feature>
<dbReference type="Pfam" id="PF00924">
    <property type="entry name" value="MS_channel_2nd"/>
    <property type="match status" value="1"/>
</dbReference>
<proteinExistence type="inferred from homology"/>
<evidence type="ECO:0000256" key="7">
    <source>
        <dbReference type="SAM" id="Coils"/>
    </source>
</evidence>
<dbReference type="Pfam" id="PF21088">
    <property type="entry name" value="MS_channel_1st"/>
    <property type="match status" value="1"/>
</dbReference>
<name>A0A076LL00_9GAMM</name>
<feature type="transmembrane region" description="Helical" evidence="9">
    <location>
        <begin position="907"/>
        <end position="935"/>
    </location>
</feature>
<feature type="transmembrane region" description="Helical" evidence="9">
    <location>
        <begin position="634"/>
        <end position="653"/>
    </location>
</feature>
<feature type="transmembrane region" description="Helical" evidence="9">
    <location>
        <begin position="556"/>
        <end position="580"/>
    </location>
</feature>
<dbReference type="InterPro" id="IPR025692">
    <property type="entry name" value="MscS_IM_dom1"/>
</dbReference>
<dbReference type="Pfam" id="PF21082">
    <property type="entry name" value="MS_channel_3rd"/>
    <property type="match status" value="1"/>
</dbReference>
<evidence type="ECO:0000256" key="8">
    <source>
        <dbReference type="SAM" id="MobiDB-lite"/>
    </source>
</evidence>
<evidence type="ECO:0000259" key="14">
    <source>
        <dbReference type="Pfam" id="PF21088"/>
    </source>
</evidence>
<feature type="transmembrane region" description="Helical" evidence="9">
    <location>
        <begin position="604"/>
        <end position="622"/>
    </location>
</feature>
<dbReference type="GeneID" id="33939694"/>
<evidence type="ECO:0000259" key="13">
    <source>
        <dbReference type="Pfam" id="PF21082"/>
    </source>
</evidence>
<dbReference type="InterPro" id="IPR011014">
    <property type="entry name" value="MscS_channel_TM-2"/>
</dbReference>
<comment type="subcellular location">
    <subcellularLocation>
        <location evidence="1">Cell membrane</location>
        <topology evidence="1">Multi-pass membrane protein</topology>
    </subcellularLocation>
</comment>
<feature type="region of interest" description="Disordered" evidence="8">
    <location>
        <begin position="747"/>
        <end position="766"/>
    </location>
</feature>
<organism evidence="15 16">
    <name type="scientific">Edwardsiella anguillarum ET080813</name>
    <dbReference type="NCBI Taxonomy" id="667120"/>
    <lineage>
        <taxon>Bacteria</taxon>
        <taxon>Pseudomonadati</taxon>
        <taxon>Pseudomonadota</taxon>
        <taxon>Gammaproteobacteria</taxon>
        <taxon>Enterobacterales</taxon>
        <taxon>Hafniaceae</taxon>
        <taxon>Edwardsiella</taxon>
    </lineage>
</organism>
<dbReference type="AlphaFoldDB" id="A0A076LL00"/>
<dbReference type="InterPro" id="IPR024393">
    <property type="entry name" value="MscS_porin"/>
</dbReference>